<dbReference type="CDD" id="cd03586">
    <property type="entry name" value="PolY_Pol_IV_kappa"/>
    <property type="match status" value="1"/>
</dbReference>
<dbReference type="PROSITE" id="PS50173">
    <property type="entry name" value="UMUC"/>
    <property type="match status" value="1"/>
</dbReference>
<reference evidence="15 16" key="1">
    <citation type="journal article" date="2018" name="Mol. Biol. Evol.">
        <title>Broad Genomic Sampling Reveals a Smut Pathogenic Ancestry of the Fungal Clade Ustilaginomycotina.</title>
        <authorList>
            <person name="Kijpornyongpan T."/>
            <person name="Mondo S.J."/>
            <person name="Barry K."/>
            <person name="Sandor L."/>
            <person name="Lee J."/>
            <person name="Lipzen A."/>
            <person name="Pangilinan J."/>
            <person name="LaButti K."/>
            <person name="Hainaut M."/>
            <person name="Henrissat B."/>
            <person name="Grigoriev I.V."/>
            <person name="Spatafora J.W."/>
            <person name="Aime M.C."/>
        </authorList>
    </citation>
    <scope>NUCLEOTIDE SEQUENCE [LARGE SCALE GENOMIC DNA]</scope>
    <source>
        <strain evidence="15 16">MCA 4198</strain>
    </source>
</reference>
<evidence type="ECO:0000256" key="4">
    <source>
        <dbReference type="ARBA" id="ARBA00022679"/>
    </source>
</evidence>
<dbReference type="PROSITE" id="PS50330">
    <property type="entry name" value="UIM"/>
    <property type="match status" value="1"/>
</dbReference>
<dbReference type="SUPFAM" id="SSF56672">
    <property type="entry name" value="DNA/RNA polymerases"/>
    <property type="match status" value="1"/>
</dbReference>
<dbReference type="EC" id="2.7.7.7" evidence="2"/>
<keyword evidence="16" id="KW-1185">Reference proteome</keyword>
<dbReference type="NCBIfam" id="NF002677">
    <property type="entry name" value="PRK02406.1"/>
    <property type="match status" value="1"/>
</dbReference>
<evidence type="ECO:0000313" key="15">
    <source>
        <dbReference type="EMBL" id="PWN90659.1"/>
    </source>
</evidence>
<keyword evidence="5" id="KW-0548">Nucleotidyltransferase</keyword>
<dbReference type="InterPro" id="IPR036775">
    <property type="entry name" value="DNA_pol_Y-fam_lit_finger_sf"/>
</dbReference>
<evidence type="ECO:0000256" key="5">
    <source>
        <dbReference type="ARBA" id="ARBA00022695"/>
    </source>
</evidence>
<feature type="region of interest" description="Disordered" evidence="13">
    <location>
        <begin position="498"/>
        <end position="520"/>
    </location>
</feature>
<evidence type="ECO:0000256" key="2">
    <source>
        <dbReference type="ARBA" id="ARBA00012417"/>
    </source>
</evidence>
<feature type="region of interest" description="Disordered" evidence="13">
    <location>
        <begin position="632"/>
        <end position="661"/>
    </location>
</feature>
<dbReference type="InterPro" id="IPR043128">
    <property type="entry name" value="Rev_trsase/Diguanyl_cyclase"/>
</dbReference>
<dbReference type="InParanoid" id="A0A316YN22"/>
<dbReference type="Gene3D" id="3.30.1490.100">
    <property type="entry name" value="DNA polymerase, Y-family, little finger domain"/>
    <property type="match status" value="1"/>
</dbReference>
<proteinExistence type="inferred from homology"/>
<dbReference type="GO" id="GO:0003887">
    <property type="term" value="F:DNA-directed DNA polymerase activity"/>
    <property type="evidence" value="ECO:0007669"/>
    <property type="project" value="UniProtKB-KW"/>
</dbReference>
<dbReference type="Pfam" id="PF11798">
    <property type="entry name" value="IMS_HHH"/>
    <property type="match status" value="1"/>
</dbReference>
<sequence>MARFHRDRDLEQFDGSNDITAANRASLSPTKKASKNTPSDEAAALESLRKRMAGPSSAKAGLSTDQDEINRKIYEASKGSKFFENEKMRDEKTTQQIEKMLRKRDEMLGQVLEGSAAWKTLEHKIDERAIQLEATRDFSRVILHADMDMFYAAVELKRDPSLLGKAFGVGSGVLVTASYEARKFGVRSGMAQHIALALCPHLIIVKNDMASYVDASRSVMEIMEDYDPTLAQMSLDEAYLDVTPYCDMNDLTVDEVVAQLREEVKEKTSLTVSVGIAPNKMLAKISSDKNKPNGQFRVPPDRNYIIDFMHDLPCRKIPGIGRVTERILSSLGIETCGDIWTHRVILSLTLSGSEGIDWLLCAYLGLGSNNVEPGKRGERRSVGREHTFRPTSDIPTLLEMLRASADQVAKDLDRLDYRAKTITLTCKTDTYRRFTRARTMVNYTWKADDLYAITSKLLETEIEARRGPFALRLIGVRTSGLKDLREPEKGGIKRMFEQTAASSSANKRAREEGEAEDEDELLQRALKASMVDVVASMQGRRARSEEAEEEEKKEEKVEEGREHARQTKDEGQEEKEKGLVNRQESVQEGEPSDHDQSGVACPICNRAIPRTDDEGEEAINLRLNEHIDLCLSGQRSDPKSGEEGSKKKRKLGTLDRFVQRA</sequence>
<keyword evidence="9" id="KW-0460">Magnesium</keyword>
<comment type="similarity">
    <text evidence="1">Belongs to the DNA polymerase type-Y family.</text>
</comment>
<evidence type="ECO:0000259" key="14">
    <source>
        <dbReference type="PROSITE" id="PS50173"/>
    </source>
</evidence>
<feature type="compositionally biased region" description="Basic and acidic residues" evidence="13">
    <location>
        <begin position="1"/>
        <end position="11"/>
    </location>
</feature>
<dbReference type="PANTHER" id="PTHR11076:SF33">
    <property type="entry name" value="DNA POLYMERASE KAPPA"/>
    <property type="match status" value="1"/>
</dbReference>
<dbReference type="AlphaFoldDB" id="A0A316YN22"/>
<evidence type="ECO:0000256" key="9">
    <source>
        <dbReference type="ARBA" id="ARBA00022842"/>
    </source>
</evidence>
<dbReference type="FunFam" id="3.30.1490.100:FF:000004">
    <property type="entry name" value="DNA polymerase IV"/>
    <property type="match status" value="1"/>
</dbReference>
<evidence type="ECO:0000256" key="1">
    <source>
        <dbReference type="ARBA" id="ARBA00010945"/>
    </source>
</evidence>
<dbReference type="GO" id="GO:0006260">
    <property type="term" value="P:DNA replication"/>
    <property type="evidence" value="ECO:0007669"/>
    <property type="project" value="UniProtKB-KW"/>
</dbReference>
<dbReference type="FunFam" id="3.40.1170.60:FF:000014">
    <property type="entry name" value="Related to DNA polymerase kappa"/>
    <property type="match status" value="1"/>
</dbReference>
<comment type="catalytic activity">
    <reaction evidence="12">
        <text>DNA(n) + a 2'-deoxyribonucleoside 5'-triphosphate = DNA(n+1) + diphosphate</text>
        <dbReference type="Rhea" id="RHEA:22508"/>
        <dbReference type="Rhea" id="RHEA-COMP:17339"/>
        <dbReference type="Rhea" id="RHEA-COMP:17340"/>
        <dbReference type="ChEBI" id="CHEBI:33019"/>
        <dbReference type="ChEBI" id="CHEBI:61560"/>
        <dbReference type="ChEBI" id="CHEBI:173112"/>
        <dbReference type="EC" id="2.7.7.7"/>
    </reaction>
</comment>
<dbReference type="FunCoup" id="A0A316YN22">
    <property type="interactions" value="178"/>
</dbReference>
<dbReference type="InterPro" id="IPR024728">
    <property type="entry name" value="PolY_HhH_motif"/>
</dbReference>
<dbReference type="Gene3D" id="3.30.160.60">
    <property type="entry name" value="Classic Zinc Finger"/>
    <property type="match status" value="1"/>
</dbReference>
<accession>A0A316YN22</accession>
<dbReference type="GO" id="GO:0046872">
    <property type="term" value="F:metal ion binding"/>
    <property type="evidence" value="ECO:0007669"/>
    <property type="project" value="UniProtKB-KW"/>
</dbReference>
<dbReference type="InterPro" id="IPR050116">
    <property type="entry name" value="DNA_polymerase-Y"/>
</dbReference>
<gene>
    <name evidence="15" type="ORF">FA10DRAFT_120676</name>
</gene>
<feature type="region of interest" description="Disordered" evidence="13">
    <location>
        <begin position="1"/>
        <end position="42"/>
    </location>
</feature>
<dbReference type="GO" id="GO:0006281">
    <property type="term" value="P:DNA repair"/>
    <property type="evidence" value="ECO:0007669"/>
    <property type="project" value="UniProtKB-KW"/>
</dbReference>
<dbReference type="Gene3D" id="3.30.70.270">
    <property type="match status" value="1"/>
</dbReference>
<dbReference type="PANTHER" id="PTHR11076">
    <property type="entry name" value="DNA REPAIR POLYMERASE UMUC / TRANSFERASE FAMILY MEMBER"/>
    <property type="match status" value="1"/>
</dbReference>
<evidence type="ECO:0000256" key="12">
    <source>
        <dbReference type="ARBA" id="ARBA00049244"/>
    </source>
</evidence>
<dbReference type="Gene3D" id="1.10.150.810">
    <property type="match status" value="2"/>
</dbReference>
<dbReference type="FunFam" id="1.10.150.810:FF:000001">
    <property type="entry name" value="DNA polymerase kappa"/>
    <property type="match status" value="1"/>
</dbReference>
<dbReference type="GO" id="GO:0005634">
    <property type="term" value="C:nucleus"/>
    <property type="evidence" value="ECO:0007669"/>
    <property type="project" value="TreeGrafter"/>
</dbReference>
<feature type="domain" description="UmuC" evidence="14">
    <location>
        <begin position="142"/>
        <end position="321"/>
    </location>
</feature>
<evidence type="ECO:0000256" key="8">
    <source>
        <dbReference type="ARBA" id="ARBA00022763"/>
    </source>
</evidence>
<dbReference type="InterPro" id="IPR022880">
    <property type="entry name" value="DNApol_IV"/>
</dbReference>
<feature type="compositionally biased region" description="Basic and acidic residues" evidence="13">
    <location>
        <begin position="553"/>
        <end position="579"/>
    </location>
</feature>
<evidence type="ECO:0000256" key="11">
    <source>
        <dbReference type="ARBA" id="ARBA00023204"/>
    </source>
</evidence>
<organism evidence="15 16">
    <name type="scientific">Acaromyces ingoldii</name>
    <dbReference type="NCBI Taxonomy" id="215250"/>
    <lineage>
        <taxon>Eukaryota</taxon>
        <taxon>Fungi</taxon>
        <taxon>Dikarya</taxon>
        <taxon>Basidiomycota</taxon>
        <taxon>Ustilaginomycotina</taxon>
        <taxon>Exobasidiomycetes</taxon>
        <taxon>Exobasidiales</taxon>
        <taxon>Cryptobasidiaceae</taxon>
        <taxon>Acaromyces</taxon>
    </lineage>
</organism>
<dbReference type="InterPro" id="IPR017961">
    <property type="entry name" value="DNA_pol_Y-fam_little_finger"/>
</dbReference>
<dbReference type="EMBL" id="KZ819636">
    <property type="protein sequence ID" value="PWN90659.1"/>
    <property type="molecule type" value="Genomic_DNA"/>
</dbReference>
<dbReference type="GO" id="GO:0003684">
    <property type="term" value="F:damaged DNA binding"/>
    <property type="evidence" value="ECO:0007669"/>
    <property type="project" value="InterPro"/>
</dbReference>
<feature type="compositionally biased region" description="Polar residues" evidence="13">
    <location>
        <begin position="14"/>
        <end position="39"/>
    </location>
</feature>
<dbReference type="Proteomes" id="UP000245768">
    <property type="component" value="Unassembled WGS sequence"/>
</dbReference>
<dbReference type="GO" id="GO:0070987">
    <property type="term" value="P:error-free translesion synthesis"/>
    <property type="evidence" value="ECO:0007669"/>
    <property type="project" value="UniProtKB-ARBA"/>
</dbReference>
<evidence type="ECO:0000313" key="16">
    <source>
        <dbReference type="Proteomes" id="UP000245768"/>
    </source>
</evidence>
<keyword evidence="10" id="KW-0239">DNA-directed DNA polymerase</keyword>
<dbReference type="HAMAP" id="MF_01113">
    <property type="entry name" value="DNApol_IV"/>
    <property type="match status" value="1"/>
</dbReference>
<name>A0A316YN22_9BASI</name>
<evidence type="ECO:0000256" key="3">
    <source>
        <dbReference type="ARBA" id="ARBA00016178"/>
    </source>
</evidence>
<dbReference type="Pfam" id="PF11799">
    <property type="entry name" value="IMS_C"/>
    <property type="match status" value="1"/>
</dbReference>
<dbReference type="OrthoDB" id="1747274at2759"/>
<evidence type="ECO:0000256" key="7">
    <source>
        <dbReference type="ARBA" id="ARBA00022723"/>
    </source>
</evidence>
<dbReference type="RefSeq" id="XP_025377857.1">
    <property type="nucleotide sequence ID" value="XM_025517918.1"/>
</dbReference>
<keyword evidence="6" id="KW-0235">DNA replication</keyword>
<keyword evidence="4" id="KW-0808">Transferase</keyword>
<dbReference type="Pfam" id="PF00817">
    <property type="entry name" value="IMS"/>
    <property type="match status" value="1"/>
</dbReference>
<dbReference type="InterPro" id="IPR003903">
    <property type="entry name" value="UIM_dom"/>
</dbReference>
<feature type="compositionally biased region" description="Basic and acidic residues" evidence="13">
    <location>
        <begin position="636"/>
        <end position="645"/>
    </location>
</feature>
<dbReference type="STRING" id="215250.A0A316YN22"/>
<keyword evidence="8" id="KW-0227">DNA damage</keyword>
<keyword evidence="7" id="KW-0479">Metal-binding</keyword>
<feature type="region of interest" description="Disordered" evidence="13">
    <location>
        <begin position="537"/>
        <end position="600"/>
    </location>
</feature>
<dbReference type="GO" id="GO:0042276">
    <property type="term" value="P:error-prone translesion synthesis"/>
    <property type="evidence" value="ECO:0007669"/>
    <property type="project" value="TreeGrafter"/>
</dbReference>
<dbReference type="InterPro" id="IPR001126">
    <property type="entry name" value="UmuC"/>
</dbReference>
<evidence type="ECO:0000256" key="13">
    <source>
        <dbReference type="SAM" id="MobiDB-lite"/>
    </source>
</evidence>
<dbReference type="FunFam" id="1.10.150.810:FF:000003">
    <property type="entry name" value="DNA polymerase kappa subunit"/>
    <property type="match status" value="1"/>
</dbReference>
<dbReference type="InterPro" id="IPR043502">
    <property type="entry name" value="DNA/RNA_pol_sf"/>
</dbReference>
<keyword evidence="11" id="KW-0234">DNA repair</keyword>
<evidence type="ECO:0000256" key="10">
    <source>
        <dbReference type="ARBA" id="ARBA00022932"/>
    </source>
</evidence>
<evidence type="ECO:0000256" key="6">
    <source>
        <dbReference type="ARBA" id="ARBA00022705"/>
    </source>
</evidence>
<dbReference type="SUPFAM" id="SSF100879">
    <property type="entry name" value="Lesion bypass DNA polymerase (Y-family), little finger domain"/>
    <property type="match status" value="1"/>
</dbReference>
<protein>
    <recommendedName>
        <fullName evidence="3">DNA polymerase kappa</fullName>
        <ecNumber evidence="2">2.7.7.7</ecNumber>
    </recommendedName>
</protein>
<dbReference type="Gene3D" id="3.40.1170.60">
    <property type="match status" value="1"/>
</dbReference>
<dbReference type="GeneID" id="37039834"/>